<dbReference type="Gene3D" id="1.25.10.10">
    <property type="entry name" value="Leucine-rich Repeat Variant"/>
    <property type="match status" value="1"/>
</dbReference>
<feature type="domain" description="Maestro-like HEAT-repeats" evidence="3">
    <location>
        <begin position="808"/>
        <end position="1005"/>
    </location>
</feature>
<dbReference type="InterPro" id="IPR016024">
    <property type="entry name" value="ARM-type_fold"/>
</dbReference>
<dbReference type="Pfam" id="PF23227">
    <property type="entry name" value="HEAT_MROH2B_C"/>
    <property type="match status" value="1"/>
</dbReference>
<feature type="compositionally biased region" description="Basic and acidic residues" evidence="2">
    <location>
        <begin position="631"/>
        <end position="647"/>
    </location>
</feature>
<dbReference type="PANTHER" id="PTHR23120">
    <property type="entry name" value="MAESTRO-RELATED HEAT DOMAIN-CONTAINING"/>
    <property type="match status" value="1"/>
</dbReference>
<feature type="compositionally biased region" description="Low complexity" evidence="2">
    <location>
        <begin position="669"/>
        <end position="689"/>
    </location>
</feature>
<dbReference type="InterPro" id="IPR045206">
    <property type="entry name" value="Maestro_heat-like_prot"/>
</dbReference>
<keyword evidence="1" id="KW-0677">Repeat</keyword>
<gene>
    <name evidence="6" type="ORF">J0S82_019225</name>
</gene>
<feature type="domain" description="MROH2B-like HEAT-repeats" evidence="4">
    <location>
        <begin position="124"/>
        <end position="318"/>
    </location>
</feature>
<evidence type="ECO:0000256" key="1">
    <source>
        <dbReference type="ARBA" id="ARBA00022737"/>
    </source>
</evidence>
<dbReference type="InterPro" id="IPR011989">
    <property type="entry name" value="ARM-like"/>
</dbReference>
<dbReference type="GO" id="GO:0005794">
    <property type="term" value="C:Golgi apparatus"/>
    <property type="evidence" value="ECO:0007669"/>
    <property type="project" value="TreeGrafter"/>
</dbReference>
<sequence length="1515" mass="164274">MGNTARGLGPSGCRRAESGGCRALLCLQLIRKEQWPDAGAQALLSSLGLDPAQPLAKVSAGPRAVWSCGAFTLRRSSAARTCARLGPCGTAGGSGLAAASSSSRLAGARAGPGPVRPPAPQLALFRIYGLALRECPSAGLARRHLGDLLELPHQPAEQREGIALTVGLASAAHLEEVWALLEQLGRTRFLRSAATQGQPPEADRHWKWVSSTCLLCYGQIALHIGDRLLPWVDNVACRMVYYFSCSSYVSLGRHGADHVLKTSFLSAAIMLVRALKREGAARTFRFTQVPELVQCLLREPDYLANLLRQKAILVITGLRCSSGTVPCQPAARTPPGVRGQGRPAREQLRAGLCPCSSLRPRLKPVVKSRVLQTCLWTLYTLPAPEKLKGSLPSSAVAPDVMMLYQKSMQALELLLQSFMSENESMDEVCFLVQPHTLKRCSHRPPSSGGHSRNPDFWSLLRLWLAPGPASLAGGWGSAALGAPRGLPGRAEREPAAPGDQASACPAQHVEPWLLSDLSHERRRAAQSVFLLLKHVAGHLTLAVWASVWAQAGSTPREPCPVEAGFLAAAQQGAPPHRTPPRPRPASPPAVATAQAPAQADEQGPGTERRAGPWAGAGSVSAAAQGPHLHPWPRDRPAFPGRRGEQPLHSRPVPWRSSPRAPGPEPPAPSRQARASAGARALRAAASASGHAGGGGEGPGQSSSGLLAPRRGTGEREQRPGAGLGHRRALQEGTGAPGDGRARGGQRPGQVQRQTLSKAGAKCTPTAPRSPRRVRWGPVPALGMATEKRAAGWRGRAVGQAMSCPPQEAATPSALGHQIGLLTLLWQDGDKVTQSHARHSVYLLLQLLVQQKAESTLEFMHLNKMKNFEARARRESEMKLYDVVKALERNLTLAQHTQLVLTLLAALRSPAAPRCQLASHILLVIVESHGIKQEQVAETLHGLVQELPRILFKSAREAMLKALALLGAQHTRDTVEAMLSLGRPAEGQVMLLWKALATSQKLARRVVTQLYTKLKLRPPRESVQSRPAELTSLMVGSPPGRGHWGQSTEPGMAETAWPSRAGRLGWLAGREVPTARSAQALSTIYEVLYVRDYRAAVRWAFAGVLLGLLTQLHYLFELDMAGGLADYAEDALEAQPQGPCRTCLEALKGLFWVTDHWEVFACLKLQRVWEFFERPDTYTEGVALLARAMAHYDCEVKAVSGQAVIALKSAEERDNVVAILIITEFLNSQEMVQHTSLRAMDHVLGLGLAHPSPLVRAMSLKGLSSALLHPKKVGLLQKQLAVLLDSFLKARPEDLLGLMSLLGDLLRQLGHHGVSAASLRMAQHLLPLFENDQADVRAAAISLYGDILHSGSRKFQRALRGVASQALVPLLVHLMDSCPEVATRARSTFLRCAILLRWEFCKELFGKLAWGRGPGAENSVFIYMMESSFGQYPQFLMQALAYLGSPQQDLKLTAMRFIRALLQDYFASLCFCLKKSDLELLRRHLEMLGEDQDSRCHRFRRSLAECVEELAQCASR</sequence>
<keyword evidence="7" id="KW-1185">Reference proteome</keyword>
<dbReference type="Pfam" id="PF21047">
    <property type="entry name" value="HEAT_Maestro"/>
    <property type="match status" value="1"/>
</dbReference>
<evidence type="ECO:0000256" key="2">
    <source>
        <dbReference type="SAM" id="MobiDB-lite"/>
    </source>
</evidence>
<dbReference type="SUPFAM" id="SSF48371">
    <property type="entry name" value="ARM repeat"/>
    <property type="match status" value="1"/>
</dbReference>
<dbReference type="PANTHER" id="PTHR23120:SF3">
    <property type="entry name" value="MAESTRO HEAT-LIKE REPEAT FAMILY MEMBER 4"/>
    <property type="match status" value="1"/>
</dbReference>
<name>A0A8J6A6V2_GALPY</name>
<evidence type="ECO:0000259" key="3">
    <source>
        <dbReference type="Pfam" id="PF21047"/>
    </source>
</evidence>
<dbReference type="Pfam" id="PF23210">
    <property type="entry name" value="HEAT_Maestro_2"/>
    <property type="match status" value="1"/>
</dbReference>
<dbReference type="EMBL" id="JAGFMF010011709">
    <property type="protein sequence ID" value="KAG8515448.1"/>
    <property type="molecule type" value="Genomic_DNA"/>
</dbReference>
<dbReference type="InterPro" id="IPR055408">
    <property type="entry name" value="HEAT_MROH2B-like"/>
</dbReference>
<reference evidence="6" key="1">
    <citation type="journal article" date="2021" name="Evol. Appl.">
        <title>The genome of the Pyrenean desman and the effects of bottlenecks and inbreeding on the genomic landscape of an endangered species.</title>
        <authorList>
            <person name="Escoda L."/>
            <person name="Castresana J."/>
        </authorList>
    </citation>
    <scope>NUCLEOTIDE SEQUENCE</scope>
    <source>
        <strain evidence="6">IBE-C5619</strain>
    </source>
</reference>
<evidence type="ECO:0000313" key="6">
    <source>
        <dbReference type="EMBL" id="KAG8515448.1"/>
    </source>
</evidence>
<dbReference type="InterPro" id="IPR048465">
    <property type="entry name" value="Maestro-like_HEAT"/>
</dbReference>
<feature type="region of interest" description="Disordered" evidence="2">
    <location>
        <begin position="570"/>
        <end position="776"/>
    </location>
</feature>
<feature type="compositionally biased region" description="Low complexity" evidence="2">
    <location>
        <begin position="588"/>
        <end position="599"/>
    </location>
</feature>
<feature type="region of interest" description="Disordered" evidence="2">
    <location>
        <begin position="484"/>
        <end position="504"/>
    </location>
</feature>
<feature type="region of interest" description="Disordered" evidence="2">
    <location>
        <begin position="1031"/>
        <end position="1051"/>
    </location>
</feature>
<evidence type="ECO:0000259" key="4">
    <source>
        <dbReference type="Pfam" id="PF23210"/>
    </source>
</evidence>
<protein>
    <submittedName>
        <fullName evidence="6">Maestro heat-like repeat family member 5</fullName>
    </submittedName>
</protein>
<accession>A0A8J6A6V2</accession>
<comment type="caution">
    <text evidence="6">The sequence shown here is derived from an EMBL/GenBank/DDBJ whole genome shotgun (WGS) entry which is preliminary data.</text>
</comment>
<evidence type="ECO:0000313" key="7">
    <source>
        <dbReference type="Proteomes" id="UP000700334"/>
    </source>
</evidence>
<feature type="domain" description="Maestro/Maestro-like HEAT-repeats" evidence="5">
    <location>
        <begin position="1243"/>
        <end position="1499"/>
    </location>
</feature>
<dbReference type="Proteomes" id="UP000700334">
    <property type="component" value="Unassembled WGS sequence"/>
</dbReference>
<feature type="compositionally biased region" description="Low complexity" evidence="2">
    <location>
        <begin position="611"/>
        <end position="626"/>
    </location>
</feature>
<proteinExistence type="predicted"/>
<evidence type="ECO:0000259" key="5">
    <source>
        <dbReference type="Pfam" id="PF23227"/>
    </source>
</evidence>
<dbReference type="InterPro" id="IPR055406">
    <property type="entry name" value="HEAT_Maestro"/>
</dbReference>
<organism evidence="6 7">
    <name type="scientific">Galemys pyrenaicus</name>
    <name type="common">Iberian desman</name>
    <name type="synonym">Pyrenean desman</name>
    <dbReference type="NCBI Taxonomy" id="202257"/>
    <lineage>
        <taxon>Eukaryota</taxon>
        <taxon>Metazoa</taxon>
        <taxon>Chordata</taxon>
        <taxon>Craniata</taxon>
        <taxon>Vertebrata</taxon>
        <taxon>Euteleostomi</taxon>
        <taxon>Mammalia</taxon>
        <taxon>Eutheria</taxon>
        <taxon>Laurasiatheria</taxon>
        <taxon>Eulipotyphla</taxon>
        <taxon>Talpidae</taxon>
        <taxon>Galemys</taxon>
    </lineage>
</organism>
<dbReference type="OrthoDB" id="9448547at2759"/>